<dbReference type="PANTHER" id="PTHR30572:SF18">
    <property type="entry name" value="ABC-TYPE MACROLIDE FAMILY EXPORT SYSTEM PERMEASE COMPONENT 2"/>
    <property type="match status" value="1"/>
</dbReference>
<reference evidence="9 10" key="1">
    <citation type="submission" date="2024-09" db="EMBL/GenBank/DDBJ databases">
        <authorList>
            <person name="Sun Q."/>
            <person name="Mori K."/>
        </authorList>
    </citation>
    <scope>NUCLEOTIDE SEQUENCE [LARGE SCALE GENOMIC DNA]</scope>
    <source>
        <strain evidence="9 10">NCAIM B.02415</strain>
    </source>
</reference>
<evidence type="ECO:0000313" key="10">
    <source>
        <dbReference type="Proteomes" id="UP001589828"/>
    </source>
</evidence>
<evidence type="ECO:0000313" key="9">
    <source>
        <dbReference type="EMBL" id="MFC0515089.1"/>
    </source>
</evidence>
<evidence type="ECO:0000256" key="3">
    <source>
        <dbReference type="ARBA" id="ARBA00022692"/>
    </source>
</evidence>
<organism evidence="9 10">
    <name type="scientific">Mucilaginibacter angelicae</name>
    <dbReference type="NCBI Taxonomy" id="869718"/>
    <lineage>
        <taxon>Bacteria</taxon>
        <taxon>Pseudomonadati</taxon>
        <taxon>Bacteroidota</taxon>
        <taxon>Sphingobacteriia</taxon>
        <taxon>Sphingobacteriales</taxon>
        <taxon>Sphingobacteriaceae</taxon>
        <taxon>Mucilaginibacter</taxon>
    </lineage>
</organism>
<name>A0ABV6L6L0_9SPHI</name>
<dbReference type="Pfam" id="PF12704">
    <property type="entry name" value="MacB_PCD"/>
    <property type="match status" value="2"/>
</dbReference>
<dbReference type="Proteomes" id="UP001589828">
    <property type="component" value="Unassembled WGS sequence"/>
</dbReference>
<dbReference type="InterPro" id="IPR003838">
    <property type="entry name" value="ABC3_permease_C"/>
</dbReference>
<feature type="transmembrane region" description="Helical" evidence="6">
    <location>
        <begin position="21"/>
        <end position="42"/>
    </location>
</feature>
<feature type="transmembrane region" description="Helical" evidence="6">
    <location>
        <begin position="386"/>
        <end position="411"/>
    </location>
</feature>
<comment type="subcellular location">
    <subcellularLocation>
        <location evidence="1">Cell membrane</location>
        <topology evidence="1">Multi-pass membrane protein</topology>
    </subcellularLocation>
</comment>
<feature type="domain" description="ABC3 transporter permease C-terminal" evidence="7">
    <location>
        <begin position="301"/>
        <end position="416"/>
    </location>
</feature>
<protein>
    <submittedName>
        <fullName evidence="9">ABC transporter permease</fullName>
    </submittedName>
</protein>
<dbReference type="RefSeq" id="WP_377022930.1">
    <property type="nucleotide sequence ID" value="NZ_JBHLTS010000022.1"/>
</dbReference>
<evidence type="ECO:0000256" key="1">
    <source>
        <dbReference type="ARBA" id="ARBA00004651"/>
    </source>
</evidence>
<feature type="transmembrane region" description="Helical" evidence="6">
    <location>
        <begin position="294"/>
        <end position="314"/>
    </location>
</feature>
<feature type="transmembrane region" description="Helical" evidence="6">
    <location>
        <begin position="350"/>
        <end position="371"/>
    </location>
</feature>
<feature type="domain" description="ABC3 transporter permease C-terminal" evidence="7">
    <location>
        <begin position="688"/>
        <end position="798"/>
    </location>
</feature>
<dbReference type="InterPro" id="IPR050250">
    <property type="entry name" value="Macrolide_Exporter_MacB"/>
</dbReference>
<feature type="domain" description="MacB-like periplasmic core" evidence="8">
    <location>
        <begin position="502"/>
        <end position="648"/>
    </location>
</feature>
<feature type="transmembrane region" description="Helical" evidence="6">
    <location>
        <begin position="687"/>
        <end position="709"/>
    </location>
</feature>
<evidence type="ECO:0000256" key="6">
    <source>
        <dbReference type="SAM" id="Phobius"/>
    </source>
</evidence>
<feature type="domain" description="MacB-like periplasmic core" evidence="8">
    <location>
        <begin position="20"/>
        <end position="246"/>
    </location>
</feature>
<sequence length="808" mass="91244">MFKNNFKIAWRNLTRNKASSFINIGGLAVGMAVAMMIGLWIWDELSFNKYHQNYDRIVAVMQKEKFLGNITVTDHMPYRLLNELKTNYHNDFKQVVIATETRDYYLSQGENKIAQTGQYIEAAAPEMLTLKMFRGSWAALNDPRSVLLSASAAKKLFGNTDPMDKTVKVSDTWDVHTTTDVKVTGIYEDLPQNVQFHDVQFFMPWELYAAADARLSTMAWDDHRFLIYGEIWPGADLNKVSATVKNAELNVIRHMDNMRHEVAANPEILLNPMKNWHLYSNFKDGVADKGPIRFVWIVGTIGGFVLLLACINFMNFSTARSERRATEVGIRKAIGSARVQLIGQFFSESLLVALLAFIIALLFAILALPMLNDLSAKQISLPYANIWFWLSCISFIIFTGLLSGIYPALYLSSFQPVKVLKEAFRAGRMASLPRKVLVVMQFTVSIVLIICTIIIYNQLIFGKDRPVGYTRDGLIIVPMQSIDYQGKQEVLRNELKATGFVAEVAESESPVTGVSSNNDGFNWRGRDPGIQEKFGTLTVTAEYGKTIGWQFKDGRDFYAGSAADSSGFVINEAAAKYMGFKNPVGESIHWKSKWNNVDKDYRIIGVIKNMVMESPYDAIRPVVFRLGGNPNWIFIRINPQASVSRALPKIAGVFKKIVPSVPFTYNFADEEYAKKFTAEEHIGKLTKFFSCLAIFISCLGLFGMAMFMAEQRTKEIGLRKVLGATVFTLWRLLSKDFVVLVIISLVIATPMAWYFMSKWLQNYQYRTPIAWWVFVFTGIGAVLITLLTVSYQTIKAALANPVKSLRSE</sequence>
<comment type="caution">
    <text evidence="9">The sequence shown here is derived from an EMBL/GenBank/DDBJ whole genome shotgun (WGS) entry which is preliminary data.</text>
</comment>
<dbReference type="EMBL" id="JBHLTS010000022">
    <property type="protein sequence ID" value="MFC0515089.1"/>
    <property type="molecule type" value="Genomic_DNA"/>
</dbReference>
<accession>A0ABV6L6L0</accession>
<evidence type="ECO:0000259" key="8">
    <source>
        <dbReference type="Pfam" id="PF12704"/>
    </source>
</evidence>
<evidence type="ECO:0000256" key="4">
    <source>
        <dbReference type="ARBA" id="ARBA00022989"/>
    </source>
</evidence>
<dbReference type="PANTHER" id="PTHR30572">
    <property type="entry name" value="MEMBRANE COMPONENT OF TRANSPORTER-RELATED"/>
    <property type="match status" value="1"/>
</dbReference>
<gene>
    <name evidence="9" type="ORF">ACFFGT_12800</name>
</gene>
<feature type="transmembrane region" description="Helical" evidence="6">
    <location>
        <begin position="432"/>
        <end position="456"/>
    </location>
</feature>
<evidence type="ECO:0000256" key="2">
    <source>
        <dbReference type="ARBA" id="ARBA00022475"/>
    </source>
</evidence>
<keyword evidence="3 6" id="KW-0812">Transmembrane</keyword>
<feature type="transmembrane region" description="Helical" evidence="6">
    <location>
        <begin position="769"/>
        <end position="789"/>
    </location>
</feature>
<dbReference type="Pfam" id="PF02687">
    <property type="entry name" value="FtsX"/>
    <property type="match status" value="2"/>
</dbReference>
<keyword evidence="2" id="KW-1003">Cell membrane</keyword>
<keyword evidence="4 6" id="KW-1133">Transmembrane helix</keyword>
<evidence type="ECO:0000256" key="5">
    <source>
        <dbReference type="ARBA" id="ARBA00023136"/>
    </source>
</evidence>
<feature type="transmembrane region" description="Helical" evidence="6">
    <location>
        <begin position="737"/>
        <end position="757"/>
    </location>
</feature>
<dbReference type="InterPro" id="IPR025857">
    <property type="entry name" value="MacB_PCD"/>
</dbReference>
<evidence type="ECO:0000259" key="7">
    <source>
        <dbReference type="Pfam" id="PF02687"/>
    </source>
</evidence>
<keyword evidence="10" id="KW-1185">Reference proteome</keyword>
<keyword evidence="5 6" id="KW-0472">Membrane</keyword>
<proteinExistence type="predicted"/>